<feature type="transmembrane region" description="Helical" evidence="1">
    <location>
        <begin position="101"/>
        <end position="129"/>
    </location>
</feature>
<dbReference type="Proteomes" id="UP001519921">
    <property type="component" value="Unassembled WGS sequence"/>
</dbReference>
<dbReference type="EMBL" id="JAHXPT010000002">
    <property type="protein sequence ID" value="MBW6409344.1"/>
    <property type="molecule type" value="Genomic_DNA"/>
</dbReference>
<evidence type="ECO:0000313" key="2">
    <source>
        <dbReference type="EMBL" id="MBW6409344.1"/>
    </source>
</evidence>
<reference evidence="2 3" key="1">
    <citation type="submission" date="2021-07" db="EMBL/GenBank/DDBJ databases">
        <title>Clostridium weizhouense sp. nov., an anaerobic bacterium isolated from activated sludge of Petroleum wastewater.</title>
        <authorList>
            <person name="Li Q."/>
        </authorList>
    </citation>
    <scope>NUCLEOTIDE SEQUENCE [LARGE SCALE GENOMIC DNA]</scope>
    <source>
        <strain evidence="2 3">YB-6</strain>
    </source>
</reference>
<evidence type="ECO:0008006" key="4">
    <source>
        <dbReference type="Google" id="ProtNLM"/>
    </source>
</evidence>
<feature type="transmembrane region" description="Helical" evidence="1">
    <location>
        <begin position="12"/>
        <end position="33"/>
    </location>
</feature>
<organism evidence="2 3">
    <name type="scientific">Clostridium weizhouense</name>
    <dbReference type="NCBI Taxonomy" id="2859781"/>
    <lineage>
        <taxon>Bacteria</taxon>
        <taxon>Bacillati</taxon>
        <taxon>Bacillota</taxon>
        <taxon>Clostridia</taxon>
        <taxon>Eubacteriales</taxon>
        <taxon>Clostridiaceae</taxon>
        <taxon>Clostridium</taxon>
    </lineage>
</organism>
<feature type="transmembrane region" description="Helical" evidence="1">
    <location>
        <begin position="53"/>
        <end position="71"/>
    </location>
</feature>
<gene>
    <name evidence="2" type="ORF">KYD98_04505</name>
</gene>
<feature type="transmembrane region" description="Helical" evidence="1">
    <location>
        <begin position="191"/>
        <end position="210"/>
    </location>
</feature>
<feature type="transmembrane region" description="Helical" evidence="1">
    <location>
        <begin position="156"/>
        <end position="179"/>
    </location>
</feature>
<protein>
    <recommendedName>
        <fullName evidence="4">ABC transporter permease</fullName>
    </recommendedName>
</protein>
<proteinExistence type="predicted"/>
<dbReference type="RefSeq" id="WP_219778389.1">
    <property type="nucleotide sequence ID" value="NZ_JAHXPT010000002.1"/>
</dbReference>
<keyword evidence="1" id="KW-0472">Membrane</keyword>
<name>A0ABS7AL00_9CLOT</name>
<evidence type="ECO:0000313" key="3">
    <source>
        <dbReference type="Proteomes" id="UP001519921"/>
    </source>
</evidence>
<sequence>MKTYLKLEFKKNILSWRTIISILIILALFIIPYVEEIKFSYPGVDGIDYFIRIHQFSYICFIAPIIAGFIYSTSIIRDKESGFLNKLLEIIDIKTYFKVKLLVNALINSIVFTLSYGIFILYFVIIFGINNEVGENIRNGVFIMRAFIGLYETSKILYIIIILLGTVLSSIAFSTFMIGLTTAIGRKCTTYIFPIFYVILTGVFFKMWGLNNIIDFDVIKLFILTRINDTDWIGVMLYNLILIIFGVVLLYKFGYKRILDLSGVKRFSI</sequence>
<keyword evidence="1" id="KW-0812">Transmembrane</keyword>
<accession>A0ABS7AL00</accession>
<keyword evidence="3" id="KW-1185">Reference proteome</keyword>
<comment type="caution">
    <text evidence="2">The sequence shown here is derived from an EMBL/GenBank/DDBJ whole genome shotgun (WGS) entry which is preliminary data.</text>
</comment>
<feature type="transmembrane region" description="Helical" evidence="1">
    <location>
        <begin position="230"/>
        <end position="251"/>
    </location>
</feature>
<keyword evidence="1" id="KW-1133">Transmembrane helix</keyword>
<evidence type="ECO:0000256" key="1">
    <source>
        <dbReference type="SAM" id="Phobius"/>
    </source>
</evidence>